<evidence type="ECO:0000256" key="3">
    <source>
        <dbReference type="ARBA" id="ARBA00022475"/>
    </source>
</evidence>
<feature type="transmembrane region" description="Helical" evidence="7">
    <location>
        <begin position="111"/>
        <end position="131"/>
    </location>
</feature>
<comment type="similarity">
    <text evidence="2">Belongs to the chromate ion transporter (CHR) (TC 2.A.51) family.</text>
</comment>
<keyword evidence="4 7" id="KW-0812">Transmembrane</keyword>
<dbReference type="NCBIfam" id="TIGR00937">
    <property type="entry name" value="2A51"/>
    <property type="match status" value="1"/>
</dbReference>
<dbReference type="GO" id="GO:0015109">
    <property type="term" value="F:chromate transmembrane transporter activity"/>
    <property type="evidence" value="ECO:0007669"/>
    <property type="project" value="InterPro"/>
</dbReference>
<evidence type="ECO:0000256" key="2">
    <source>
        <dbReference type="ARBA" id="ARBA00005262"/>
    </source>
</evidence>
<sequence>MRNVTEVALVFLKLGTTAFGGPAAHIAMMDEEIVKRRGWVDRESFLDMLGTANLIPGPNSTELAIHIGYKRAGWPGLLAAGICFIAPAMLIVWLLAWLYVRYGTLPELTGVLYGIKPVIVAVVAQALWSLARTAVKSRTTLALGVAALAAVALGANELPVLLAAGFIGAALSGRIAPGGAASFAPWPAMAAAAAAAEPSALKPAGLSLAALFFTFLKIGSVLYGSGYVLIAYLQADFVDRTAALTAGQLMDAVAVGQFTPGPLFTTATFVGYLVHGGPGALAATAGIFLPAFVFIALIGRWAARLRSHPRTSGFLDGVNVASLAMMTAVSGKLAVSSVVDWTTGALAAAAFLVLVRYKWNSAWLVLAGGIAGWAATAASGG</sequence>
<organism evidence="8 9">
    <name type="scientific">Paenibacillus flagellatus</name>
    <dbReference type="NCBI Taxonomy" id="2211139"/>
    <lineage>
        <taxon>Bacteria</taxon>
        <taxon>Bacillati</taxon>
        <taxon>Bacillota</taxon>
        <taxon>Bacilli</taxon>
        <taxon>Bacillales</taxon>
        <taxon>Paenibacillaceae</taxon>
        <taxon>Paenibacillus</taxon>
    </lineage>
</organism>
<dbReference type="Pfam" id="PF02417">
    <property type="entry name" value="Chromate_transp"/>
    <property type="match status" value="2"/>
</dbReference>
<evidence type="ECO:0000313" key="9">
    <source>
        <dbReference type="Proteomes" id="UP000247476"/>
    </source>
</evidence>
<feature type="transmembrane region" description="Helical" evidence="7">
    <location>
        <begin position="208"/>
        <end position="230"/>
    </location>
</feature>
<feature type="transmembrane region" description="Helical" evidence="7">
    <location>
        <begin position="143"/>
        <end position="169"/>
    </location>
</feature>
<dbReference type="PANTHER" id="PTHR33567">
    <property type="entry name" value="CHROMATE ION TRANSPORTER (EUROFUNG)"/>
    <property type="match status" value="1"/>
</dbReference>
<reference evidence="8 9" key="1">
    <citation type="submission" date="2018-05" db="EMBL/GenBank/DDBJ databases">
        <title>Paenibacillus flagellatus sp. nov., isolated from selenium mineral soil.</title>
        <authorList>
            <person name="Dai X."/>
        </authorList>
    </citation>
    <scope>NUCLEOTIDE SEQUENCE [LARGE SCALE GENOMIC DNA]</scope>
    <source>
        <strain evidence="8 9">DXL2</strain>
    </source>
</reference>
<name>A0A2V5KS83_9BACL</name>
<dbReference type="GO" id="GO:0005886">
    <property type="term" value="C:plasma membrane"/>
    <property type="evidence" value="ECO:0007669"/>
    <property type="project" value="UniProtKB-SubCell"/>
</dbReference>
<dbReference type="PANTHER" id="PTHR33567:SF3">
    <property type="entry name" value="CHROMATE ION TRANSPORTER (EUROFUNG)"/>
    <property type="match status" value="1"/>
</dbReference>
<evidence type="ECO:0000256" key="1">
    <source>
        <dbReference type="ARBA" id="ARBA00004651"/>
    </source>
</evidence>
<feature type="transmembrane region" description="Helical" evidence="7">
    <location>
        <begin position="280"/>
        <end position="302"/>
    </location>
</feature>
<feature type="transmembrane region" description="Helical" evidence="7">
    <location>
        <begin position="175"/>
        <end position="196"/>
    </location>
</feature>
<keyword evidence="6 7" id="KW-0472">Membrane</keyword>
<evidence type="ECO:0000313" key="8">
    <source>
        <dbReference type="EMBL" id="PYI54437.1"/>
    </source>
</evidence>
<dbReference type="PIRSF" id="PIRSF004810">
    <property type="entry name" value="ChrA"/>
    <property type="match status" value="1"/>
</dbReference>
<evidence type="ECO:0000256" key="5">
    <source>
        <dbReference type="ARBA" id="ARBA00022989"/>
    </source>
</evidence>
<feature type="transmembrane region" description="Helical" evidence="7">
    <location>
        <begin position="362"/>
        <end position="380"/>
    </location>
</feature>
<dbReference type="InterPro" id="IPR003370">
    <property type="entry name" value="Chromate_transpt"/>
</dbReference>
<evidence type="ECO:0000256" key="7">
    <source>
        <dbReference type="SAM" id="Phobius"/>
    </source>
</evidence>
<keyword evidence="3" id="KW-1003">Cell membrane</keyword>
<accession>A0A2V5KS83</accession>
<feature type="transmembrane region" description="Helical" evidence="7">
    <location>
        <begin position="77"/>
        <end position="99"/>
    </location>
</feature>
<dbReference type="InterPro" id="IPR014047">
    <property type="entry name" value="Chr_Tranpt_l_chain"/>
</dbReference>
<keyword evidence="9" id="KW-1185">Reference proteome</keyword>
<gene>
    <name evidence="8" type="ORF">DLM86_13280</name>
</gene>
<dbReference type="AlphaFoldDB" id="A0A2V5KS83"/>
<dbReference type="Proteomes" id="UP000247476">
    <property type="component" value="Unassembled WGS sequence"/>
</dbReference>
<protein>
    <submittedName>
        <fullName evidence="8">Chromate transporter</fullName>
    </submittedName>
</protein>
<comment type="caution">
    <text evidence="8">The sequence shown here is derived from an EMBL/GenBank/DDBJ whole genome shotgun (WGS) entry which is preliminary data.</text>
</comment>
<proteinExistence type="inferred from homology"/>
<comment type="subcellular location">
    <subcellularLocation>
        <location evidence="1">Cell membrane</location>
        <topology evidence="1">Multi-pass membrane protein</topology>
    </subcellularLocation>
</comment>
<dbReference type="RefSeq" id="WP_110840496.1">
    <property type="nucleotide sequence ID" value="NZ_QJVJ01000005.1"/>
</dbReference>
<keyword evidence="5 7" id="KW-1133">Transmembrane helix</keyword>
<evidence type="ECO:0000256" key="6">
    <source>
        <dbReference type="ARBA" id="ARBA00023136"/>
    </source>
</evidence>
<feature type="transmembrane region" description="Helical" evidence="7">
    <location>
        <begin position="338"/>
        <end position="355"/>
    </location>
</feature>
<dbReference type="EMBL" id="QJVJ01000005">
    <property type="protein sequence ID" value="PYI54437.1"/>
    <property type="molecule type" value="Genomic_DNA"/>
</dbReference>
<evidence type="ECO:0000256" key="4">
    <source>
        <dbReference type="ARBA" id="ARBA00022692"/>
    </source>
</evidence>
<dbReference type="OrthoDB" id="9788907at2"/>
<feature type="transmembrane region" description="Helical" evidence="7">
    <location>
        <begin position="314"/>
        <end position="332"/>
    </location>
</feature>